<dbReference type="Gene3D" id="3.80.10.10">
    <property type="entry name" value="Ribonuclease Inhibitor"/>
    <property type="match status" value="1"/>
</dbReference>
<protein>
    <recommendedName>
        <fullName evidence="3">Disease resistance protein</fullName>
    </recommendedName>
</protein>
<dbReference type="AlphaFoldDB" id="A0AAD5GWC7"/>
<proteinExistence type="predicted"/>
<reference evidence="1" key="1">
    <citation type="submission" date="2022-06" db="EMBL/GenBank/DDBJ databases">
        <title>Uncovering the hologenomic basis of an extraordinary plant invasion.</title>
        <authorList>
            <person name="Bieker V.C."/>
            <person name="Martin M.D."/>
            <person name="Gilbert T."/>
            <person name="Hodgins K."/>
            <person name="Battlay P."/>
            <person name="Petersen B."/>
            <person name="Wilson J."/>
        </authorList>
    </citation>
    <scope>NUCLEOTIDE SEQUENCE</scope>
    <source>
        <strain evidence="1">AA19_3_7</strain>
        <tissue evidence="1">Leaf</tissue>
    </source>
</reference>
<dbReference type="InterPro" id="IPR032675">
    <property type="entry name" value="LRR_dom_sf"/>
</dbReference>
<evidence type="ECO:0000313" key="2">
    <source>
        <dbReference type="Proteomes" id="UP001206925"/>
    </source>
</evidence>
<evidence type="ECO:0000313" key="1">
    <source>
        <dbReference type="EMBL" id="KAI7754676.1"/>
    </source>
</evidence>
<dbReference type="EMBL" id="JAMZMK010002788">
    <property type="protein sequence ID" value="KAI7754676.1"/>
    <property type="molecule type" value="Genomic_DNA"/>
</dbReference>
<dbReference type="Proteomes" id="UP001206925">
    <property type="component" value="Unassembled WGS sequence"/>
</dbReference>
<accession>A0AAD5GWC7</accession>
<dbReference type="Pfam" id="PF00560">
    <property type="entry name" value="LRR_1"/>
    <property type="match status" value="2"/>
</dbReference>
<comment type="caution">
    <text evidence="1">The sequence shown here is derived from an EMBL/GenBank/DDBJ whole genome shotgun (WGS) entry which is preliminary data.</text>
</comment>
<name>A0AAD5GWC7_AMBAR</name>
<dbReference type="SUPFAM" id="SSF52058">
    <property type="entry name" value="L domain-like"/>
    <property type="match status" value="1"/>
</dbReference>
<keyword evidence="2" id="KW-1185">Reference proteome</keyword>
<gene>
    <name evidence="1" type="ORF">M8C21_005674</name>
</gene>
<evidence type="ECO:0008006" key="3">
    <source>
        <dbReference type="Google" id="ProtNLM"/>
    </source>
</evidence>
<feature type="non-terminal residue" evidence="1">
    <location>
        <position position="1"/>
    </location>
</feature>
<sequence length="217" mass="25107">GCASNESQIESIPSYLKLVVFSLPNSLRILSLANNNLSNESFPIEFNRLSMLKELYLDNNPIVSMPDCVKSLPRLEILSMDSCKMMISVEHPPRTLRKLSIHIGYPPMYGSPIKKIKFEPEMRKLILVEDWIDWSYDSHSSLEIDGMVKIQPIASVEENVLHSLGWTNLEFIKERRMKFYHINVSTQTKGCRIGLHTEERADQYHLPSHHPRRKSED</sequence>
<organism evidence="1 2">
    <name type="scientific">Ambrosia artemisiifolia</name>
    <name type="common">Common ragweed</name>
    <dbReference type="NCBI Taxonomy" id="4212"/>
    <lineage>
        <taxon>Eukaryota</taxon>
        <taxon>Viridiplantae</taxon>
        <taxon>Streptophyta</taxon>
        <taxon>Embryophyta</taxon>
        <taxon>Tracheophyta</taxon>
        <taxon>Spermatophyta</taxon>
        <taxon>Magnoliopsida</taxon>
        <taxon>eudicotyledons</taxon>
        <taxon>Gunneridae</taxon>
        <taxon>Pentapetalae</taxon>
        <taxon>asterids</taxon>
        <taxon>campanulids</taxon>
        <taxon>Asterales</taxon>
        <taxon>Asteraceae</taxon>
        <taxon>Asteroideae</taxon>
        <taxon>Heliantheae alliance</taxon>
        <taxon>Heliantheae</taxon>
        <taxon>Ambrosia</taxon>
    </lineage>
</organism>
<dbReference type="InterPro" id="IPR001611">
    <property type="entry name" value="Leu-rich_rpt"/>
</dbReference>